<gene>
    <name evidence="3" type="ORF">AAFC00_000445</name>
</gene>
<dbReference type="EMBL" id="JBFMKM010000009">
    <property type="protein sequence ID" value="KAL1304004.1"/>
    <property type="molecule type" value="Genomic_DNA"/>
</dbReference>
<dbReference type="InterPro" id="IPR046331">
    <property type="entry name" value="GPAM1-like"/>
</dbReference>
<protein>
    <recommendedName>
        <fullName evidence="2">DUF3752 domain-containing protein</fullName>
    </recommendedName>
</protein>
<feature type="region of interest" description="Disordered" evidence="1">
    <location>
        <begin position="1"/>
        <end position="181"/>
    </location>
</feature>
<dbReference type="InterPro" id="IPR022226">
    <property type="entry name" value="DUF3752"/>
</dbReference>
<keyword evidence="4" id="KW-1185">Reference proteome</keyword>
<evidence type="ECO:0000256" key="1">
    <source>
        <dbReference type="SAM" id="MobiDB-lite"/>
    </source>
</evidence>
<feature type="compositionally biased region" description="Basic and acidic residues" evidence="1">
    <location>
        <begin position="103"/>
        <end position="135"/>
    </location>
</feature>
<dbReference type="Pfam" id="PF12572">
    <property type="entry name" value="DUF3752"/>
    <property type="match status" value="1"/>
</dbReference>
<feature type="compositionally biased region" description="Pro residues" evidence="1">
    <location>
        <begin position="56"/>
        <end position="69"/>
    </location>
</feature>
<feature type="region of interest" description="Disordered" evidence="1">
    <location>
        <begin position="211"/>
        <end position="271"/>
    </location>
</feature>
<name>A0ABR3PCZ0_9PEZI</name>
<reference evidence="3 4" key="1">
    <citation type="submission" date="2024-07" db="EMBL/GenBank/DDBJ databases">
        <title>Draft sequence of the Neodothiora populina.</title>
        <authorList>
            <person name="Drown D.D."/>
            <person name="Schuette U.S."/>
            <person name="Buechlein A.B."/>
            <person name="Rusch D.R."/>
            <person name="Winton L.W."/>
            <person name="Adams G.A."/>
        </authorList>
    </citation>
    <scope>NUCLEOTIDE SEQUENCE [LARGE SCALE GENOMIC DNA]</scope>
    <source>
        <strain evidence="3 4">CPC 39397</strain>
    </source>
</reference>
<evidence type="ECO:0000259" key="2">
    <source>
        <dbReference type="Pfam" id="PF12572"/>
    </source>
</evidence>
<evidence type="ECO:0000313" key="3">
    <source>
        <dbReference type="EMBL" id="KAL1304004.1"/>
    </source>
</evidence>
<feature type="compositionally biased region" description="Basic and acidic residues" evidence="1">
    <location>
        <begin position="19"/>
        <end position="30"/>
    </location>
</feature>
<comment type="caution">
    <text evidence="3">The sequence shown here is derived from an EMBL/GenBank/DDBJ whole genome shotgun (WGS) entry which is preliminary data.</text>
</comment>
<proteinExistence type="predicted"/>
<organism evidence="3 4">
    <name type="scientific">Neodothiora populina</name>
    <dbReference type="NCBI Taxonomy" id="2781224"/>
    <lineage>
        <taxon>Eukaryota</taxon>
        <taxon>Fungi</taxon>
        <taxon>Dikarya</taxon>
        <taxon>Ascomycota</taxon>
        <taxon>Pezizomycotina</taxon>
        <taxon>Dothideomycetes</taxon>
        <taxon>Dothideomycetidae</taxon>
        <taxon>Dothideales</taxon>
        <taxon>Dothioraceae</taxon>
        <taxon>Neodothiora</taxon>
    </lineage>
</organism>
<evidence type="ECO:0000313" key="4">
    <source>
        <dbReference type="Proteomes" id="UP001562354"/>
    </source>
</evidence>
<accession>A0ABR3PCZ0</accession>
<dbReference type="PANTHER" id="PTHR46370">
    <property type="entry name" value="GPALPP MOTIFS-CONTAINING PROTEIN 1"/>
    <property type="match status" value="1"/>
</dbReference>
<dbReference type="RefSeq" id="XP_069200279.1">
    <property type="nucleotide sequence ID" value="XM_069344208.1"/>
</dbReference>
<feature type="compositionally biased region" description="Basic and acidic residues" evidence="1">
    <location>
        <begin position="211"/>
        <end position="225"/>
    </location>
</feature>
<dbReference type="Proteomes" id="UP001562354">
    <property type="component" value="Unassembled WGS sequence"/>
</dbReference>
<dbReference type="PANTHER" id="PTHR46370:SF1">
    <property type="entry name" value="GPALPP MOTIFS-CONTAINING PROTEIN 1"/>
    <property type="match status" value="1"/>
</dbReference>
<dbReference type="GeneID" id="95974148"/>
<sequence>MSAIGASLPPHLLAKRKRQQEESSQDDHDITPGAKKAKSPGAEETQGDKRPRVAGPAPPVLGPTPPPAPLDQRPSHPANSDREDDDSSSDDDDDFGPAPPSAKDLHPGDDLDDPIKRPTRPGPDEQPTKARRDEWMMVPPTADDLSARLDPTKIRAKGFNTGKSARAPADKSGGMAAAWTETPEEKLKRLQNEAMGVKGSAAGDFNAKEYARNREQHSQADKIKEQTQAYRGPSLVEQHRKVQKVEDDDPSKRAFDREKDIGGGGVSRVQRNEMLKKAGDFSTKFSGGGYL</sequence>
<feature type="domain" description="DUF3752" evidence="2">
    <location>
        <begin position="139"/>
        <end position="286"/>
    </location>
</feature>
<feature type="compositionally biased region" description="Acidic residues" evidence="1">
    <location>
        <begin position="82"/>
        <end position="95"/>
    </location>
</feature>
<feature type="compositionally biased region" description="Basic and acidic residues" evidence="1">
    <location>
        <begin position="237"/>
        <end position="261"/>
    </location>
</feature>